<organism evidence="1 2">
    <name type="scientific">Gracilibacillus marinus</name>
    <dbReference type="NCBI Taxonomy" id="630535"/>
    <lineage>
        <taxon>Bacteria</taxon>
        <taxon>Bacillati</taxon>
        <taxon>Bacillota</taxon>
        <taxon>Bacilli</taxon>
        <taxon>Bacillales</taxon>
        <taxon>Bacillaceae</taxon>
        <taxon>Gracilibacillus</taxon>
    </lineage>
</organism>
<gene>
    <name evidence="1" type="ORF">ACFOZ1_06630</name>
</gene>
<dbReference type="Proteomes" id="UP001595880">
    <property type="component" value="Unassembled WGS sequence"/>
</dbReference>
<name>A0ABV8VSQ7_9BACI</name>
<dbReference type="EMBL" id="JBHSDV010000001">
    <property type="protein sequence ID" value="MFC4387487.1"/>
    <property type="molecule type" value="Genomic_DNA"/>
</dbReference>
<dbReference type="RefSeq" id="WP_390197399.1">
    <property type="nucleotide sequence ID" value="NZ_JBHSDV010000001.1"/>
</dbReference>
<keyword evidence="2" id="KW-1185">Reference proteome</keyword>
<comment type="caution">
    <text evidence="1">The sequence shown here is derived from an EMBL/GenBank/DDBJ whole genome shotgun (WGS) entry which is preliminary data.</text>
</comment>
<evidence type="ECO:0000313" key="1">
    <source>
        <dbReference type="EMBL" id="MFC4387487.1"/>
    </source>
</evidence>
<evidence type="ECO:0000313" key="2">
    <source>
        <dbReference type="Proteomes" id="UP001595880"/>
    </source>
</evidence>
<proteinExistence type="predicted"/>
<accession>A0ABV8VSQ7</accession>
<sequence>MHIYERLHPTAQRVFEKTHVKHINAVGTEERKNYQLNQVKKLKVNADERCIEVYYQNGEWFKYYANGTWG</sequence>
<protein>
    <submittedName>
        <fullName evidence="1">Uncharacterized protein</fullName>
    </submittedName>
</protein>
<reference evidence="2" key="1">
    <citation type="journal article" date="2019" name="Int. J. Syst. Evol. Microbiol.">
        <title>The Global Catalogue of Microorganisms (GCM) 10K type strain sequencing project: providing services to taxonomists for standard genome sequencing and annotation.</title>
        <authorList>
            <consortium name="The Broad Institute Genomics Platform"/>
            <consortium name="The Broad Institute Genome Sequencing Center for Infectious Disease"/>
            <person name="Wu L."/>
            <person name="Ma J."/>
        </authorList>
    </citation>
    <scope>NUCLEOTIDE SEQUENCE [LARGE SCALE GENOMIC DNA]</scope>
    <source>
        <strain evidence="2">KACC 14058</strain>
    </source>
</reference>